<evidence type="ECO:0000256" key="12">
    <source>
        <dbReference type="RuleBase" id="RU004020"/>
    </source>
</evidence>
<feature type="region of interest" description="Disordered" evidence="13">
    <location>
        <begin position="1"/>
        <end position="54"/>
    </location>
</feature>
<dbReference type="Pfam" id="PF00447">
    <property type="entry name" value="HSF_DNA-bind"/>
    <property type="match status" value="1"/>
</dbReference>
<evidence type="ECO:0000313" key="16">
    <source>
        <dbReference type="RefSeq" id="XP_011101504.1"/>
    </source>
</evidence>
<evidence type="ECO:0000256" key="9">
    <source>
        <dbReference type="ARBA" id="ARBA00023242"/>
    </source>
</evidence>
<dbReference type="Gene3D" id="1.10.10.10">
    <property type="entry name" value="Winged helix-like DNA-binding domain superfamily/Winged helix DNA-binding domain"/>
    <property type="match status" value="1"/>
</dbReference>
<comment type="function">
    <text evidence="10">DNA-binding protein that specifically binds heat shock promoter elements (HSE) and activates transcription.</text>
</comment>
<keyword evidence="7" id="KW-0010">Activator</keyword>
<feature type="compositionally biased region" description="Pro residues" evidence="13">
    <location>
        <begin position="31"/>
        <end position="45"/>
    </location>
</feature>
<dbReference type="GeneID" id="105179552"/>
<sequence>MDSDDSGNQYPQPPPPRPPFSFGGEPEATPIRPPSPYTTVPPTPPSFALSLSTASPFPEPRPLSPFISFDSFETRFESKAVLGNEPGSAAAAGESLMGIPQPLESLYETPIPPFLSKTFDLVDDPSLDATISWGAKGNSFVVWDPLEFSRMILPRNFKHNNFSSFVRQLNTYGFRKIDTDKWEFANEGFIRGQRHLLKNIQRRKAPHSQQIGSSSGSSNEAAKAAMEGEIELLRKERSSMMQEVVELQHQQRGTFQHMEMVNAKLQAAEKRQKQMVSFLGKIFQNPSFLARLQETGEQKGITSPRATRKFVKHQAHEAGSSGSPKGQIVRYRHEFGSSHTMPFAPLDSVPVTGKQLDIHTSQDTGDNPDFGTENLHFQVEDIAQDELAMLHDFISTPEQAEPVPTLATIDPHLKGKGIVDPQPVSMPEYFVSFPEDLMKEKSGHELSISGIEGMVMEDSFWGTGFGASAGMSSSTTELWSTINSFDEPELGALSDVWDIGSLRPAESSGIGIRPDEESPSIENQDTQHRDDSSNKRDQ</sequence>
<evidence type="ECO:0000256" key="11">
    <source>
        <dbReference type="ARBA" id="ARBA00081483"/>
    </source>
</evidence>
<dbReference type="SUPFAM" id="SSF46785">
    <property type="entry name" value="Winged helix' DNA-binding domain"/>
    <property type="match status" value="1"/>
</dbReference>
<feature type="region of interest" description="Disordered" evidence="13">
    <location>
        <begin position="203"/>
        <end position="226"/>
    </location>
</feature>
<dbReference type="InterPro" id="IPR000232">
    <property type="entry name" value="HSF_DNA-bd"/>
</dbReference>
<name>A0A6I9V1I9_SESIN</name>
<dbReference type="GO" id="GO:0006357">
    <property type="term" value="P:regulation of transcription by RNA polymerase II"/>
    <property type="evidence" value="ECO:0007669"/>
    <property type="project" value="TreeGrafter"/>
</dbReference>
<dbReference type="PANTHER" id="PTHR10015:SF337">
    <property type="entry name" value="HEAT STRESS TRANSCRIPTION FACTOR A-3"/>
    <property type="match status" value="1"/>
</dbReference>
<evidence type="ECO:0000256" key="10">
    <source>
        <dbReference type="ARBA" id="ARBA00055747"/>
    </source>
</evidence>
<dbReference type="AlphaFoldDB" id="A0A6I9V1I9"/>
<feature type="compositionally biased region" description="Polar residues" evidence="13">
    <location>
        <begin position="1"/>
        <end position="10"/>
    </location>
</feature>
<dbReference type="FunFam" id="1.10.10.10:FF:000057">
    <property type="entry name" value="Heat shock transcription factor 1"/>
    <property type="match status" value="1"/>
</dbReference>
<dbReference type="PROSITE" id="PS00434">
    <property type="entry name" value="HSF_DOMAIN"/>
    <property type="match status" value="1"/>
</dbReference>
<comment type="similarity">
    <text evidence="2 12">Belongs to the HSF family.</text>
</comment>
<dbReference type="GO" id="GO:0034605">
    <property type="term" value="P:cellular response to heat"/>
    <property type="evidence" value="ECO:0007669"/>
    <property type="project" value="TreeGrafter"/>
</dbReference>
<feature type="domain" description="HSF-type DNA-binding" evidence="14">
    <location>
        <begin position="153"/>
        <end position="177"/>
    </location>
</feature>
<keyword evidence="5" id="KW-0346">Stress response</keyword>
<keyword evidence="8" id="KW-0804">Transcription</keyword>
<dbReference type="RefSeq" id="XP_011101504.1">
    <property type="nucleotide sequence ID" value="XM_011103202.2"/>
</dbReference>
<evidence type="ECO:0000256" key="5">
    <source>
        <dbReference type="ARBA" id="ARBA00023016"/>
    </source>
</evidence>
<keyword evidence="9" id="KW-0539">Nucleus</keyword>
<evidence type="ECO:0000256" key="2">
    <source>
        <dbReference type="ARBA" id="ARBA00006403"/>
    </source>
</evidence>
<dbReference type="SMART" id="SM00415">
    <property type="entry name" value="HSF"/>
    <property type="match status" value="1"/>
</dbReference>
<keyword evidence="6" id="KW-0238">DNA-binding</keyword>
<evidence type="ECO:0000256" key="1">
    <source>
        <dbReference type="ARBA" id="ARBA00004123"/>
    </source>
</evidence>
<evidence type="ECO:0000259" key="14">
    <source>
        <dbReference type="PROSITE" id="PS00434"/>
    </source>
</evidence>
<evidence type="ECO:0000256" key="6">
    <source>
        <dbReference type="ARBA" id="ARBA00023125"/>
    </source>
</evidence>
<proteinExistence type="inferred from homology"/>
<feature type="compositionally biased region" description="Low complexity" evidence="13">
    <location>
        <begin position="208"/>
        <end position="218"/>
    </location>
</feature>
<evidence type="ECO:0000256" key="8">
    <source>
        <dbReference type="ARBA" id="ARBA00023163"/>
    </source>
</evidence>
<gene>
    <name evidence="16" type="primary">LOC105179552</name>
</gene>
<evidence type="ECO:0000256" key="7">
    <source>
        <dbReference type="ARBA" id="ARBA00023159"/>
    </source>
</evidence>
<feature type="compositionally biased region" description="Basic and acidic residues" evidence="13">
    <location>
        <begin position="525"/>
        <end position="538"/>
    </location>
</feature>
<dbReference type="GO" id="GO:0003700">
    <property type="term" value="F:DNA-binding transcription factor activity"/>
    <property type="evidence" value="ECO:0007669"/>
    <property type="project" value="InterPro"/>
</dbReference>
<dbReference type="PANTHER" id="PTHR10015">
    <property type="entry name" value="HEAT SHOCK TRANSCRIPTION FACTOR"/>
    <property type="match status" value="1"/>
</dbReference>
<dbReference type="PRINTS" id="PR00056">
    <property type="entry name" value="HSFDOMAIN"/>
</dbReference>
<dbReference type="InterPro" id="IPR036390">
    <property type="entry name" value="WH_DNA-bd_sf"/>
</dbReference>
<dbReference type="GO" id="GO:0005634">
    <property type="term" value="C:nucleus"/>
    <property type="evidence" value="ECO:0007669"/>
    <property type="project" value="UniProtKB-SubCell"/>
</dbReference>
<dbReference type="InterPro" id="IPR036388">
    <property type="entry name" value="WH-like_DNA-bd_sf"/>
</dbReference>
<keyword evidence="4" id="KW-0805">Transcription regulation</keyword>
<keyword evidence="3" id="KW-0597">Phosphoprotein</keyword>
<dbReference type="Proteomes" id="UP000504604">
    <property type="component" value="Unplaced"/>
</dbReference>
<evidence type="ECO:0000313" key="15">
    <source>
        <dbReference type="Proteomes" id="UP000504604"/>
    </source>
</evidence>
<comment type="subcellular location">
    <subcellularLocation>
        <location evidence="1">Nucleus</location>
    </subcellularLocation>
</comment>
<dbReference type="FunCoup" id="A0A6I9V1I9">
    <property type="interactions" value="769"/>
</dbReference>
<evidence type="ECO:0000256" key="4">
    <source>
        <dbReference type="ARBA" id="ARBA00023015"/>
    </source>
</evidence>
<dbReference type="KEGG" id="sind:105179552"/>
<feature type="region of interest" description="Disordered" evidence="13">
    <location>
        <begin position="504"/>
        <end position="538"/>
    </location>
</feature>
<dbReference type="OrthoDB" id="60033at2759"/>
<organism evidence="15 16">
    <name type="scientific">Sesamum indicum</name>
    <name type="common">Oriental sesame</name>
    <name type="synonym">Sesamum orientale</name>
    <dbReference type="NCBI Taxonomy" id="4182"/>
    <lineage>
        <taxon>Eukaryota</taxon>
        <taxon>Viridiplantae</taxon>
        <taxon>Streptophyta</taxon>
        <taxon>Embryophyta</taxon>
        <taxon>Tracheophyta</taxon>
        <taxon>Spermatophyta</taxon>
        <taxon>Magnoliopsida</taxon>
        <taxon>eudicotyledons</taxon>
        <taxon>Gunneridae</taxon>
        <taxon>Pentapetalae</taxon>
        <taxon>asterids</taxon>
        <taxon>lamiids</taxon>
        <taxon>Lamiales</taxon>
        <taxon>Pedaliaceae</taxon>
        <taxon>Sesamum</taxon>
    </lineage>
</organism>
<dbReference type="InParanoid" id="A0A6I9V1I9"/>
<keyword evidence="15" id="KW-1185">Reference proteome</keyword>
<evidence type="ECO:0000256" key="13">
    <source>
        <dbReference type="SAM" id="MobiDB-lite"/>
    </source>
</evidence>
<reference evidence="16" key="1">
    <citation type="submission" date="2025-08" db="UniProtKB">
        <authorList>
            <consortium name="RefSeq"/>
        </authorList>
    </citation>
    <scope>IDENTIFICATION</scope>
</reference>
<evidence type="ECO:0000256" key="3">
    <source>
        <dbReference type="ARBA" id="ARBA00022553"/>
    </source>
</evidence>
<dbReference type="GO" id="GO:0000978">
    <property type="term" value="F:RNA polymerase II cis-regulatory region sequence-specific DNA binding"/>
    <property type="evidence" value="ECO:0007669"/>
    <property type="project" value="TreeGrafter"/>
</dbReference>
<protein>
    <recommendedName>
        <fullName evidence="11">Heat stress transcription factor</fullName>
    </recommendedName>
</protein>
<accession>A0A6I9V1I9</accession>